<evidence type="ECO:0000256" key="1">
    <source>
        <dbReference type="SAM" id="MobiDB-lite"/>
    </source>
</evidence>
<evidence type="ECO:0000313" key="3">
    <source>
        <dbReference type="Proteomes" id="UP001049518"/>
    </source>
</evidence>
<sequence length="67" mass="7104">MEYDMSTENIHTGKRLRAERKRRGLVVADLAALFRSVAPPNVAAALPGTRPASTPSARGTGCCGPPR</sequence>
<gene>
    <name evidence="2" type="ORF">AGRA3207_002880</name>
</gene>
<keyword evidence="3" id="KW-1185">Reference proteome</keyword>
<evidence type="ECO:0008006" key="4">
    <source>
        <dbReference type="Google" id="ProtNLM"/>
    </source>
</evidence>
<protein>
    <recommendedName>
        <fullName evidence="4">XRE family transcriptional regulator</fullName>
    </recommendedName>
</protein>
<accession>A0ABX8QT85</accession>
<dbReference type="RefSeq" id="WP_231335150.1">
    <property type="nucleotide sequence ID" value="NZ_CP059572.1"/>
</dbReference>
<dbReference type="EMBL" id="CP059572">
    <property type="protein sequence ID" value="QXJ21962.1"/>
    <property type="molecule type" value="Genomic_DNA"/>
</dbReference>
<evidence type="ECO:0000313" key="2">
    <source>
        <dbReference type="EMBL" id="QXJ21962.1"/>
    </source>
</evidence>
<dbReference type="Proteomes" id="UP001049518">
    <property type="component" value="Chromosome"/>
</dbReference>
<proteinExistence type="predicted"/>
<reference evidence="2" key="1">
    <citation type="submission" date="2020-07" db="EMBL/GenBank/DDBJ databases">
        <authorList>
            <person name="Tarantini F.S."/>
            <person name="Hong K.W."/>
            <person name="Chan K.G."/>
        </authorList>
    </citation>
    <scope>NUCLEOTIDE SEQUENCE</scope>
    <source>
        <strain evidence="2">32-07</strain>
    </source>
</reference>
<organism evidence="2 3">
    <name type="scientific">Actinomadura graeca</name>
    <dbReference type="NCBI Taxonomy" id="2750812"/>
    <lineage>
        <taxon>Bacteria</taxon>
        <taxon>Bacillati</taxon>
        <taxon>Actinomycetota</taxon>
        <taxon>Actinomycetes</taxon>
        <taxon>Streptosporangiales</taxon>
        <taxon>Thermomonosporaceae</taxon>
        <taxon>Actinomadura</taxon>
    </lineage>
</organism>
<feature type="region of interest" description="Disordered" evidence="1">
    <location>
        <begin position="43"/>
        <end position="67"/>
    </location>
</feature>
<name>A0ABX8QT85_9ACTN</name>